<dbReference type="AlphaFoldDB" id="A0A1S1X513"/>
<evidence type="ECO:0000259" key="1">
    <source>
        <dbReference type="Pfam" id="PF12680"/>
    </source>
</evidence>
<sequence length="114" mass="13034">MTAPERIAQAQLDAYNARDLAAFLACYTEDVKVYRLPSMQLMLEGRAAMAERYGNHRFNLPLLHADVLHRIVHGNRVIDHEWVRLDENQTQHAVAIYDVNADGLISAVWFVDSE</sequence>
<dbReference type="RefSeq" id="WP_071113777.1">
    <property type="nucleotide sequence ID" value="NZ_MKCS01000001.1"/>
</dbReference>
<keyword evidence="5" id="KW-1185">Reference proteome</keyword>
<evidence type="ECO:0000313" key="4">
    <source>
        <dbReference type="Proteomes" id="UP000180088"/>
    </source>
</evidence>
<gene>
    <name evidence="3" type="ORF">BI344_18640</name>
    <name evidence="2" type="ORF">BI347_14350</name>
</gene>
<dbReference type="EMBL" id="MKCT01000040">
    <property type="protein sequence ID" value="OHX19236.1"/>
    <property type="molecule type" value="Genomic_DNA"/>
</dbReference>
<dbReference type="Proteomes" id="UP000180280">
    <property type="component" value="Unassembled WGS sequence"/>
</dbReference>
<dbReference type="Gene3D" id="3.10.450.50">
    <property type="match status" value="1"/>
</dbReference>
<feature type="domain" description="SnoaL-like" evidence="1">
    <location>
        <begin position="9"/>
        <end position="106"/>
    </location>
</feature>
<dbReference type="EMBL" id="MKCS01000001">
    <property type="protein sequence ID" value="OHX14554.1"/>
    <property type="molecule type" value="Genomic_DNA"/>
</dbReference>
<dbReference type="PIRSF" id="PIRSF030561">
    <property type="entry name" value="UCP030561"/>
    <property type="match status" value="1"/>
</dbReference>
<dbReference type="SUPFAM" id="SSF54427">
    <property type="entry name" value="NTF2-like"/>
    <property type="match status" value="1"/>
</dbReference>
<name>A0A1S1X513_9NEIS</name>
<dbReference type="InterPro" id="IPR032710">
    <property type="entry name" value="NTF2-like_dom_sf"/>
</dbReference>
<dbReference type="OrthoDB" id="9799296at2"/>
<protein>
    <recommendedName>
        <fullName evidence="1">SnoaL-like domain-containing protein</fullName>
    </recommendedName>
</protein>
<dbReference type="STRING" id="1903179.BI347_14350"/>
<evidence type="ECO:0000313" key="2">
    <source>
        <dbReference type="EMBL" id="OHX14554.1"/>
    </source>
</evidence>
<reference evidence="4 5" key="1">
    <citation type="submission" date="2016-09" db="EMBL/GenBank/DDBJ databases">
        <title>Chromobacterium muskegensis sp. nov., an insecticidal bacterium isolated from Sphagnum bogs.</title>
        <authorList>
            <person name="Sparks M.E."/>
            <person name="Blackburn M.B."/>
            <person name="Gundersen-Rindal D.E."/>
            <person name="Mitchell A."/>
            <person name="Farrar R."/>
            <person name="Kuhar D."/>
        </authorList>
    </citation>
    <scope>NUCLEOTIDE SEQUENCE [LARGE SCALE GENOMIC DNA]</scope>
    <source>
        <strain evidence="3 5">14B-1</strain>
        <strain evidence="2 4">37-2</strain>
    </source>
</reference>
<dbReference type="InterPro" id="IPR008317">
    <property type="entry name" value="UCP030561"/>
</dbReference>
<proteinExistence type="predicted"/>
<dbReference type="Proteomes" id="UP000180088">
    <property type="component" value="Unassembled WGS sequence"/>
</dbReference>
<evidence type="ECO:0000313" key="5">
    <source>
        <dbReference type="Proteomes" id="UP000180280"/>
    </source>
</evidence>
<dbReference type="Pfam" id="PF12680">
    <property type="entry name" value="SnoaL_2"/>
    <property type="match status" value="1"/>
</dbReference>
<accession>A0A1S1X513</accession>
<evidence type="ECO:0000313" key="3">
    <source>
        <dbReference type="EMBL" id="OHX19236.1"/>
    </source>
</evidence>
<organism evidence="2 4">
    <name type="scientific">Chromobacterium sphagni</name>
    <dbReference type="NCBI Taxonomy" id="1903179"/>
    <lineage>
        <taxon>Bacteria</taxon>
        <taxon>Pseudomonadati</taxon>
        <taxon>Pseudomonadota</taxon>
        <taxon>Betaproteobacteria</taxon>
        <taxon>Neisseriales</taxon>
        <taxon>Chromobacteriaceae</taxon>
        <taxon>Chromobacterium</taxon>
    </lineage>
</organism>
<comment type="caution">
    <text evidence="2">The sequence shown here is derived from an EMBL/GenBank/DDBJ whole genome shotgun (WGS) entry which is preliminary data.</text>
</comment>
<dbReference type="InterPro" id="IPR037401">
    <property type="entry name" value="SnoaL-like"/>
</dbReference>